<organism evidence="1">
    <name type="scientific">marine sediment metagenome</name>
    <dbReference type="NCBI Taxonomy" id="412755"/>
    <lineage>
        <taxon>unclassified sequences</taxon>
        <taxon>metagenomes</taxon>
        <taxon>ecological metagenomes</taxon>
    </lineage>
</organism>
<feature type="non-terminal residue" evidence="1">
    <location>
        <position position="255"/>
    </location>
</feature>
<name>X0V9I2_9ZZZZ</name>
<dbReference type="AlphaFoldDB" id="X0V9I2"/>
<feature type="non-terminal residue" evidence="1">
    <location>
        <position position="1"/>
    </location>
</feature>
<evidence type="ECO:0000313" key="1">
    <source>
        <dbReference type="EMBL" id="GAG14814.1"/>
    </source>
</evidence>
<gene>
    <name evidence="1" type="ORF">S01H1_59617</name>
</gene>
<reference evidence="1" key="1">
    <citation type="journal article" date="2014" name="Front. Microbiol.">
        <title>High frequency of phylogenetically diverse reductive dehalogenase-homologous genes in deep subseafloor sedimentary metagenomes.</title>
        <authorList>
            <person name="Kawai M."/>
            <person name="Futagami T."/>
            <person name="Toyoda A."/>
            <person name="Takaki Y."/>
            <person name="Nishi S."/>
            <person name="Hori S."/>
            <person name="Arai W."/>
            <person name="Tsubouchi T."/>
            <person name="Morono Y."/>
            <person name="Uchiyama I."/>
            <person name="Ito T."/>
            <person name="Fujiyama A."/>
            <person name="Inagaki F."/>
            <person name="Takami H."/>
        </authorList>
    </citation>
    <scope>NUCLEOTIDE SEQUENCE</scope>
    <source>
        <strain evidence="1">Expedition CK06-06</strain>
    </source>
</reference>
<dbReference type="EMBL" id="BARS01039001">
    <property type="protein sequence ID" value="GAG14814.1"/>
    <property type="molecule type" value="Genomic_DNA"/>
</dbReference>
<accession>X0V9I2</accession>
<comment type="caution">
    <text evidence="1">The sequence shown here is derived from an EMBL/GenBank/DDBJ whole genome shotgun (WGS) entry which is preliminary data.</text>
</comment>
<sequence>TADIHWDDSENTLFLGVTDEGLDLKWWGDTAGDFVLFDQSADLVYFEDIQLTMMDDTPLGFGDGASQAGDFTISSDGTALLIAEVAAAGKQVLIGVDDEGLDMKWYGATASSYMLWDASGDQLLLDAATIAMGDGDAILLGDTLGTGDFSISSTSAVLSIAQVAAGTGTISIGVDNKGIDISIFGETSGDLILFDQSDDRLIFEDIAATFMDDTPICFGDGASNAGDFTMLSDGTSLLIAEVVANGADIQIGVDG</sequence>
<protein>
    <submittedName>
        <fullName evidence="1">Uncharacterized protein</fullName>
    </submittedName>
</protein>
<proteinExistence type="predicted"/>